<comment type="caution">
    <text evidence="2">The sequence shown here is derived from an EMBL/GenBank/DDBJ whole genome shotgun (WGS) entry which is preliminary data.</text>
</comment>
<feature type="compositionally biased region" description="Basic and acidic residues" evidence="1">
    <location>
        <begin position="77"/>
        <end position="87"/>
    </location>
</feature>
<feature type="compositionally biased region" description="Basic residues" evidence="1">
    <location>
        <begin position="26"/>
        <end position="46"/>
    </location>
</feature>
<dbReference type="Proteomes" id="UP000266841">
    <property type="component" value="Unassembled WGS sequence"/>
</dbReference>
<feature type="region of interest" description="Disordered" evidence="1">
    <location>
        <begin position="1"/>
        <end position="154"/>
    </location>
</feature>
<evidence type="ECO:0000256" key="1">
    <source>
        <dbReference type="SAM" id="MobiDB-lite"/>
    </source>
</evidence>
<gene>
    <name evidence="2" type="ORF">THAOC_31180</name>
</gene>
<protein>
    <submittedName>
        <fullName evidence="2">Uncharacterized protein</fullName>
    </submittedName>
</protein>
<evidence type="ECO:0000313" key="3">
    <source>
        <dbReference type="Proteomes" id="UP000266841"/>
    </source>
</evidence>
<proteinExistence type="predicted"/>
<sequence>GGDAGTGPSPPRSPGRAREPEGAPRGPRRVRRHEGRRLVRRGHPVRHAVPLPALRGGPPALSAVPGLPEVVRRRQVTRTDDVLRVGEAEPAGPPGLGPRPRLRRVRRGGDARPSLVLPERHKRGGAGPDSGHAQPEPDRQADDTDGPGPSLAES</sequence>
<reference evidence="2 3" key="1">
    <citation type="journal article" date="2012" name="Genome Biol.">
        <title>Genome and low-iron response of an oceanic diatom adapted to chronic iron limitation.</title>
        <authorList>
            <person name="Lommer M."/>
            <person name="Specht M."/>
            <person name="Roy A.S."/>
            <person name="Kraemer L."/>
            <person name="Andreson R."/>
            <person name="Gutowska M.A."/>
            <person name="Wolf J."/>
            <person name="Bergner S.V."/>
            <person name="Schilhabel M.B."/>
            <person name="Klostermeier U.C."/>
            <person name="Beiko R.G."/>
            <person name="Rosenstiel P."/>
            <person name="Hippler M."/>
            <person name="Laroche J."/>
        </authorList>
    </citation>
    <scope>NUCLEOTIDE SEQUENCE [LARGE SCALE GENOMIC DNA]</scope>
    <source>
        <strain evidence="2 3">CCMP1005</strain>
    </source>
</reference>
<evidence type="ECO:0000313" key="2">
    <source>
        <dbReference type="EMBL" id="EJK49895.1"/>
    </source>
</evidence>
<dbReference type="EMBL" id="AGNL01044355">
    <property type="protein sequence ID" value="EJK49895.1"/>
    <property type="molecule type" value="Genomic_DNA"/>
</dbReference>
<organism evidence="2 3">
    <name type="scientific">Thalassiosira oceanica</name>
    <name type="common">Marine diatom</name>
    <dbReference type="NCBI Taxonomy" id="159749"/>
    <lineage>
        <taxon>Eukaryota</taxon>
        <taxon>Sar</taxon>
        <taxon>Stramenopiles</taxon>
        <taxon>Ochrophyta</taxon>
        <taxon>Bacillariophyta</taxon>
        <taxon>Coscinodiscophyceae</taxon>
        <taxon>Thalassiosirophycidae</taxon>
        <taxon>Thalassiosirales</taxon>
        <taxon>Thalassiosiraceae</taxon>
        <taxon>Thalassiosira</taxon>
    </lineage>
</organism>
<accession>K0R9T1</accession>
<feature type="compositionally biased region" description="Low complexity" evidence="1">
    <location>
        <begin position="48"/>
        <end position="63"/>
    </location>
</feature>
<keyword evidence="3" id="KW-1185">Reference proteome</keyword>
<name>K0R9T1_THAOC</name>
<dbReference type="AlphaFoldDB" id="K0R9T1"/>
<feature type="non-terminal residue" evidence="2">
    <location>
        <position position="1"/>
    </location>
</feature>